<dbReference type="RefSeq" id="WP_077348582.1">
    <property type="nucleotide sequence ID" value="NZ_CP019607.1"/>
</dbReference>
<dbReference type="OrthoDB" id="3217947at2"/>
<keyword evidence="3" id="KW-0597">Phosphoprotein</keyword>
<dbReference type="Pfam" id="PF07730">
    <property type="entry name" value="HisKA_3"/>
    <property type="match status" value="1"/>
</dbReference>
<keyword evidence="7" id="KW-0067">ATP-binding</keyword>
<keyword evidence="6 11" id="KW-0418">Kinase</keyword>
<dbReference type="PANTHER" id="PTHR24421:SF10">
    <property type="entry name" value="NITRATE_NITRITE SENSOR PROTEIN NARQ"/>
    <property type="match status" value="1"/>
</dbReference>
<dbReference type="InterPro" id="IPR036890">
    <property type="entry name" value="HATPase_C_sf"/>
</dbReference>
<gene>
    <name evidence="11" type="ORF">BW733_05350</name>
</gene>
<dbReference type="Gene3D" id="1.20.5.1930">
    <property type="match status" value="1"/>
</dbReference>
<dbReference type="EC" id="2.7.13.3" evidence="2"/>
<reference evidence="11 12" key="1">
    <citation type="journal article" date="2008" name="Int. J. Syst. Evol. Microbiol.">
        <title>Tessaracoccus flavescens sp. nov., isolated from marine sediment.</title>
        <authorList>
            <person name="Lee D.W."/>
            <person name="Lee S.D."/>
        </authorList>
    </citation>
    <scope>NUCLEOTIDE SEQUENCE [LARGE SCALE GENOMIC DNA]</scope>
    <source>
        <strain evidence="11 12">SST-39T</strain>
    </source>
</reference>
<feature type="domain" description="Signal transduction histidine kinase subgroup 3 dimerisation and phosphoacceptor" evidence="10">
    <location>
        <begin position="37"/>
        <end position="103"/>
    </location>
</feature>
<evidence type="ECO:0000256" key="7">
    <source>
        <dbReference type="ARBA" id="ARBA00022840"/>
    </source>
</evidence>
<dbReference type="Gene3D" id="3.30.565.10">
    <property type="entry name" value="Histidine kinase-like ATPase, C-terminal domain"/>
    <property type="match status" value="1"/>
</dbReference>
<proteinExistence type="predicted"/>
<evidence type="ECO:0000256" key="3">
    <source>
        <dbReference type="ARBA" id="ARBA00022553"/>
    </source>
</evidence>
<dbReference type="STRING" id="399497.BW733_05350"/>
<dbReference type="GO" id="GO:0046983">
    <property type="term" value="F:protein dimerization activity"/>
    <property type="evidence" value="ECO:0007669"/>
    <property type="project" value="InterPro"/>
</dbReference>
<keyword evidence="12" id="KW-1185">Reference proteome</keyword>
<keyword evidence="8" id="KW-0902">Two-component regulatory system</keyword>
<evidence type="ECO:0000313" key="12">
    <source>
        <dbReference type="Proteomes" id="UP000188235"/>
    </source>
</evidence>
<evidence type="ECO:0000256" key="6">
    <source>
        <dbReference type="ARBA" id="ARBA00022777"/>
    </source>
</evidence>
<dbReference type="KEGG" id="tfa:BW733_05350"/>
<dbReference type="PANTHER" id="PTHR24421">
    <property type="entry name" value="NITRATE/NITRITE SENSOR PROTEIN NARX-RELATED"/>
    <property type="match status" value="1"/>
</dbReference>
<evidence type="ECO:0000259" key="9">
    <source>
        <dbReference type="Pfam" id="PF02518"/>
    </source>
</evidence>
<dbReference type="AlphaFoldDB" id="A0A1Q2CW67"/>
<evidence type="ECO:0000256" key="4">
    <source>
        <dbReference type="ARBA" id="ARBA00022679"/>
    </source>
</evidence>
<evidence type="ECO:0000256" key="2">
    <source>
        <dbReference type="ARBA" id="ARBA00012438"/>
    </source>
</evidence>
<keyword evidence="5" id="KW-0547">Nucleotide-binding</keyword>
<comment type="catalytic activity">
    <reaction evidence="1">
        <text>ATP + protein L-histidine = ADP + protein N-phospho-L-histidine.</text>
        <dbReference type="EC" id="2.7.13.3"/>
    </reaction>
</comment>
<dbReference type="GO" id="GO:0016020">
    <property type="term" value="C:membrane"/>
    <property type="evidence" value="ECO:0007669"/>
    <property type="project" value="InterPro"/>
</dbReference>
<evidence type="ECO:0000256" key="1">
    <source>
        <dbReference type="ARBA" id="ARBA00000085"/>
    </source>
</evidence>
<feature type="domain" description="Histidine kinase/HSP90-like ATPase" evidence="9">
    <location>
        <begin position="149"/>
        <end position="226"/>
    </location>
</feature>
<dbReference type="InterPro" id="IPR050482">
    <property type="entry name" value="Sensor_HK_TwoCompSys"/>
</dbReference>
<dbReference type="InterPro" id="IPR011712">
    <property type="entry name" value="Sig_transdc_His_kin_sub3_dim/P"/>
</dbReference>
<keyword evidence="4" id="KW-0808">Transferase</keyword>
<dbReference type="Pfam" id="PF02518">
    <property type="entry name" value="HATPase_c"/>
    <property type="match status" value="1"/>
</dbReference>
<name>A0A1Q2CW67_9ACTN</name>
<protein>
    <recommendedName>
        <fullName evidence="2">histidine kinase</fullName>
        <ecNumber evidence="2">2.7.13.3</ecNumber>
    </recommendedName>
</protein>
<dbReference type="InterPro" id="IPR003594">
    <property type="entry name" value="HATPase_dom"/>
</dbReference>
<organism evidence="11 12">
    <name type="scientific">Tessaracoccus flavescens</name>
    <dbReference type="NCBI Taxonomy" id="399497"/>
    <lineage>
        <taxon>Bacteria</taxon>
        <taxon>Bacillati</taxon>
        <taxon>Actinomycetota</taxon>
        <taxon>Actinomycetes</taxon>
        <taxon>Propionibacteriales</taxon>
        <taxon>Propionibacteriaceae</taxon>
        <taxon>Tessaracoccus</taxon>
    </lineage>
</organism>
<dbReference type="GO" id="GO:0005524">
    <property type="term" value="F:ATP binding"/>
    <property type="evidence" value="ECO:0007669"/>
    <property type="project" value="UniProtKB-KW"/>
</dbReference>
<dbReference type="SUPFAM" id="SSF55874">
    <property type="entry name" value="ATPase domain of HSP90 chaperone/DNA topoisomerase II/histidine kinase"/>
    <property type="match status" value="1"/>
</dbReference>
<dbReference type="CDD" id="cd16917">
    <property type="entry name" value="HATPase_UhpB-NarQ-NarX-like"/>
    <property type="match status" value="1"/>
</dbReference>
<sequence>MAFRRRRETDSHEAQRAWEIEELARSRRIIVDAYEVERRRIERDLHDGTQQYLVAAAMKLGEAMLSPSVDGDPALKELLTQARSSLSAGLEALRTAVRGIHPTILTERGLAAALTDVAASSAADVRIVCPNPLPELPEGVLAASYFFATEAIANAAKQAPGASVTVLLVADERLKVSVVDTGPGGARIKPGHGLSGLRERLAAFGGEMTISSPEGGPTQVAASVPLLLFRGEPGVAL</sequence>
<dbReference type="Proteomes" id="UP000188235">
    <property type="component" value="Chromosome"/>
</dbReference>
<evidence type="ECO:0000313" key="11">
    <source>
        <dbReference type="EMBL" id="AQP50340.1"/>
    </source>
</evidence>
<accession>A0A1Q2CW67</accession>
<evidence type="ECO:0000256" key="5">
    <source>
        <dbReference type="ARBA" id="ARBA00022741"/>
    </source>
</evidence>
<dbReference type="GO" id="GO:0000155">
    <property type="term" value="F:phosphorelay sensor kinase activity"/>
    <property type="evidence" value="ECO:0007669"/>
    <property type="project" value="InterPro"/>
</dbReference>
<dbReference type="EMBL" id="CP019607">
    <property type="protein sequence ID" value="AQP50340.1"/>
    <property type="molecule type" value="Genomic_DNA"/>
</dbReference>
<evidence type="ECO:0000259" key="10">
    <source>
        <dbReference type="Pfam" id="PF07730"/>
    </source>
</evidence>
<evidence type="ECO:0000256" key="8">
    <source>
        <dbReference type="ARBA" id="ARBA00023012"/>
    </source>
</evidence>